<dbReference type="GO" id="GO:0010820">
    <property type="term" value="P:positive regulation of T cell chemotaxis"/>
    <property type="evidence" value="ECO:0007669"/>
    <property type="project" value="TreeGrafter"/>
</dbReference>
<keyword evidence="6" id="KW-0597">Phosphoprotein</keyword>
<feature type="region of interest" description="Disordered" evidence="15">
    <location>
        <begin position="26"/>
        <end position="64"/>
    </location>
</feature>
<dbReference type="GO" id="GO:0005524">
    <property type="term" value="F:ATP binding"/>
    <property type="evidence" value="ECO:0007669"/>
    <property type="project" value="UniProtKB-UniRule"/>
</dbReference>
<keyword evidence="18" id="KW-1185">Reference proteome</keyword>
<evidence type="ECO:0000256" key="6">
    <source>
        <dbReference type="ARBA" id="ARBA00022553"/>
    </source>
</evidence>
<feature type="region of interest" description="Disordered" evidence="15">
    <location>
        <begin position="375"/>
        <end position="400"/>
    </location>
</feature>
<name>A0A669QP87_PHACC</name>
<protein>
    <recommendedName>
        <fullName evidence="3">non-specific serine/threonine protein kinase</fullName>
        <ecNumber evidence="3">2.7.11.1</ecNumber>
    </recommendedName>
</protein>
<dbReference type="Proteomes" id="UP000472261">
    <property type="component" value="Unplaced"/>
</dbReference>
<dbReference type="EC" id="2.7.11.1" evidence="3"/>
<comment type="catalytic activity">
    <reaction evidence="12">
        <text>L-threonyl-[protein] + ATP = O-phospho-L-threonyl-[protein] + ADP + H(+)</text>
        <dbReference type="Rhea" id="RHEA:46608"/>
        <dbReference type="Rhea" id="RHEA-COMP:11060"/>
        <dbReference type="Rhea" id="RHEA-COMP:11605"/>
        <dbReference type="ChEBI" id="CHEBI:15378"/>
        <dbReference type="ChEBI" id="CHEBI:30013"/>
        <dbReference type="ChEBI" id="CHEBI:30616"/>
        <dbReference type="ChEBI" id="CHEBI:61977"/>
        <dbReference type="ChEBI" id="CHEBI:456216"/>
        <dbReference type="EC" id="2.7.11.1"/>
    </reaction>
</comment>
<dbReference type="Gene3D" id="3.30.200.20">
    <property type="entry name" value="Phosphorylase Kinase, domain 1"/>
    <property type="match status" value="1"/>
</dbReference>
<evidence type="ECO:0000256" key="14">
    <source>
        <dbReference type="PROSITE-ProRule" id="PRU10141"/>
    </source>
</evidence>
<proteinExistence type="inferred from homology"/>
<evidence type="ECO:0000313" key="18">
    <source>
        <dbReference type="Proteomes" id="UP000472261"/>
    </source>
</evidence>
<evidence type="ECO:0000256" key="15">
    <source>
        <dbReference type="SAM" id="MobiDB-lite"/>
    </source>
</evidence>
<accession>A0A669QP87</accession>
<evidence type="ECO:0000313" key="17">
    <source>
        <dbReference type="Ensembl" id="ENSPCLP00000015941.1"/>
    </source>
</evidence>
<dbReference type="Gene3D" id="3.10.20.90">
    <property type="entry name" value="Phosphatidylinositol 3-kinase Catalytic Subunit, Chain A, domain 1"/>
    <property type="match status" value="1"/>
</dbReference>
<keyword evidence="5" id="KW-0723">Serine/threonine-protein kinase</keyword>
<dbReference type="GO" id="GO:0004674">
    <property type="term" value="F:protein serine/threonine kinase activity"/>
    <property type="evidence" value="ECO:0007669"/>
    <property type="project" value="UniProtKB-KW"/>
</dbReference>
<evidence type="ECO:0000256" key="2">
    <source>
        <dbReference type="ARBA" id="ARBA00008874"/>
    </source>
</evidence>
<keyword evidence="11" id="KW-0007">Acetylation</keyword>
<dbReference type="Pfam" id="PF12202">
    <property type="entry name" value="OSR1_C"/>
    <property type="match status" value="1"/>
</dbReference>
<dbReference type="AlphaFoldDB" id="A0A669QP87"/>
<dbReference type="PANTHER" id="PTHR48012">
    <property type="entry name" value="STERILE20-LIKE KINASE, ISOFORM B-RELATED"/>
    <property type="match status" value="1"/>
</dbReference>
<evidence type="ECO:0000256" key="8">
    <source>
        <dbReference type="ARBA" id="ARBA00022741"/>
    </source>
</evidence>
<dbReference type="PROSITE" id="PS50011">
    <property type="entry name" value="PROTEIN_KINASE_DOM"/>
    <property type="match status" value="1"/>
</dbReference>
<dbReference type="Ensembl" id="ENSPCLT00000021004.1">
    <property type="protein sequence ID" value="ENSPCLP00000015941.1"/>
    <property type="gene ID" value="ENSPCLG00000012969.1"/>
</dbReference>
<keyword evidence="8 14" id="KW-0547">Nucleotide-binding</keyword>
<evidence type="ECO:0000256" key="10">
    <source>
        <dbReference type="ARBA" id="ARBA00022840"/>
    </source>
</evidence>
<dbReference type="SUPFAM" id="SSF56112">
    <property type="entry name" value="Protein kinase-like (PK-like)"/>
    <property type="match status" value="1"/>
</dbReference>
<reference evidence="17" key="1">
    <citation type="submission" date="2025-08" db="UniProtKB">
        <authorList>
            <consortium name="Ensembl"/>
        </authorList>
    </citation>
    <scope>IDENTIFICATION</scope>
</reference>
<dbReference type="GO" id="GO:0035556">
    <property type="term" value="P:intracellular signal transduction"/>
    <property type="evidence" value="ECO:0007669"/>
    <property type="project" value="TreeGrafter"/>
</dbReference>
<dbReference type="InterPro" id="IPR000719">
    <property type="entry name" value="Prot_kinase_dom"/>
</dbReference>
<comment type="catalytic activity">
    <reaction evidence="13">
        <text>L-seryl-[protein] + ATP = O-phospho-L-seryl-[protein] + ADP + H(+)</text>
        <dbReference type="Rhea" id="RHEA:17989"/>
        <dbReference type="Rhea" id="RHEA-COMP:9863"/>
        <dbReference type="Rhea" id="RHEA-COMP:11604"/>
        <dbReference type="ChEBI" id="CHEBI:15378"/>
        <dbReference type="ChEBI" id="CHEBI:29999"/>
        <dbReference type="ChEBI" id="CHEBI:30616"/>
        <dbReference type="ChEBI" id="CHEBI:83421"/>
        <dbReference type="ChEBI" id="CHEBI:456216"/>
        <dbReference type="EC" id="2.7.11.1"/>
    </reaction>
</comment>
<evidence type="ECO:0000256" key="4">
    <source>
        <dbReference type="ARBA" id="ARBA00022490"/>
    </source>
</evidence>
<dbReference type="PROSITE" id="PS00107">
    <property type="entry name" value="PROTEIN_KINASE_ATP"/>
    <property type="match status" value="1"/>
</dbReference>
<dbReference type="Pfam" id="PF00069">
    <property type="entry name" value="Pkinase"/>
    <property type="match status" value="1"/>
</dbReference>
<dbReference type="InterPro" id="IPR024678">
    <property type="entry name" value="Kinase_OSR1/WNK_CCT"/>
</dbReference>
<dbReference type="FunFam" id="3.30.200.20:FF:000114">
    <property type="entry name" value="serine/threonine-protein kinase OSR1 isoform X1"/>
    <property type="match status" value="1"/>
</dbReference>
<dbReference type="Gene3D" id="1.10.510.10">
    <property type="entry name" value="Transferase(Phosphotransferase) domain 1"/>
    <property type="match status" value="1"/>
</dbReference>
<evidence type="ECO:0000256" key="12">
    <source>
        <dbReference type="ARBA" id="ARBA00047899"/>
    </source>
</evidence>
<dbReference type="InterPro" id="IPR050629">
    <property type="entry name" value="STE20/SPS1-PAK"/>
</dbReference>
<keyword evidence="7" id="KW-0808">Transferase</keyword>
<organism evidence="17 18">
    <name type="scientific">Phasianus colchicus</name>
    <name type="common">Common pheasant</name>
    <dbReference type="NCBI Taxonomy" id="9054"/>
    <lineage>
        <taxon>Eukaryota</taxon>
        <taxon>Metazoa</taxon>
        <taxon>Chordata</taxon>
        <taxon>Craniata</taxon>
        <taxon>Vertebrata</taxon>
        <taxon>Euteleostomi</taxon>
        <taxon>Archelosauria</taxon>
        <taxon>Archosauria</taxon>
        <taxon>Dinosauria</taxon>
        <taxon>Saurischia</taxon>
        <taxon>Theropoda</taxon>
        <taxon>Coelurosauria</taxon>
        <taxon>Aves</taxon>
        <taxon>Neognathae</taxon>
        <taxon>Galloanserae</taxon>
        <taxon>Galliformes</taxon>
        <taxon>Phasianidae</taxon>
        <taxon>Phasianinae</taxon>
        <taxon>Phasianus</taxon>
    </lineage>
</organism>
<comment type="subcellular location">
    <subcellularLocation>
        <location evidence="1">Cytoplasm</location>
    </subcellularLocation>
</comment>
<evidence type="ECO:0000256" key="5">
    <source>
        <dbReference type="ARBA" id="ARBA00022527"/>
    </source>
</evidence>
<evidence type="ECO:0000256" key="3">
    <source>
        <dbReference type="ARBA" id="ARBA00012513"/>
    </source>
</evidence>
<feature type="compositionally biased region" description="Low complexity" evidence="15">
    <location>
        <begin position="29"/>
        <end position="42"/>
    </location>
</feature>
<keyword evidence="4" id="KW-0963">Cytoplasm</keyword>
<dbReference type="InterPro" id="IPR011009">
    <property type="entry name" value="Kinase-like_dom_sf"/>
</dbReference>
<reference evidence="17" key="2">
    <citation type="submission" date="2025-09" db="UniProtKB">
        <authorList>
            <consortium name="Ensembl"/>
        </authorList>
    </citation>
    <scope>IDENTIFICATION</scope>
</reference>
<dbReference type="FunFam" id="3.10.20.90:FF:000043">
    <property type="entry name" value="serine/threonine-protein kinase OSR1 isoform X1"/>
    <property type="match status" value="1"/>
</dbReference>
<evidence type="ECO:0000256" key="1">
    <source>
        <dbReference type="ARBA" id="ARBA00004496"/>
    </source>
</evidence>
<keyword evidence="9" id="KW-0418">Kinase</keyword>
<dbReference type="FunFam" id="1.10.510.10:FF:000068">
    <property type="entry name" value="STE20/SPS1-related proline-alanine-rich protein kinase"/>
    <property type="match status" value="1"/>
</dbReference>
<comment type="similarity">
    <text evidence="2">Belongs to the protein kinase superfamily. STE Ser/Thr protein kinase family. STE20 subfamily.</text>
</comment>
<keyword evidence="10 14" id="KW-0067">ATP-binding</keyword>
<dbReference type="InterPro" id="IPR017441">
    <property type="entry name" value="Protein_kinase_ATP_BS"/>
</dbReference>
<evidence type="ECO:0000256" key="7">
    <source>
        <dbReference type="ARBA" id="ARBA00022679"/>
    </source>
</evidence>
<dbReference type="GO" id="GO:0005829">
    <property type="term" value="C:cytosol"/>
    <property type="evidence" value="ECO:0007669"/>
    <property type="project" value="TreeGrafter"/>
</dbReference>
<evidence type="ECO:0000259" key="16">
    <source>
        <dbReference type="PROSITE" id="PS50011"/>
    </source>
</evidence>
<dbReference type="OMA" id="QEVIGHG"/>
<dbReference type="PANTHER" id="PTHR48012:SF14">
    <property type="entry name" value="STE20_SPS1-RELATED PROLINE-ALANINE-RICH PROTEIN KINASE"/>
    <property type="match status" value="1"/>
</dbReference>
<evidence type="ECO:0000256" key="11">
    <source>
        <dbReference type="ARBA" id="ARBA00022990"/>
    </source>
</evidence>
<dbReference type="SMART" id="SM00220">
    <property type="entry name" value="S_TKc"/>
    <property type="match status" value="1"/>
</dbReference>
<sequence length="539" mass="58857">ASERDAGSAGARGVLVPLPLSRGRARAISGAEGPPAAARPPLGGAGRAERPGPAAAPASPAPAASPVGWPICRDAYELQEVIGSGATAVVQAALCKPRQERVAIKRINLEKCQTSMDELLKEIQAMSQCNHPNVVTYYTSFVVKDELWLVMKLLSGGSMLDIIKYIVNRGEHKNGVLEEPIIATILKEVLEGLDYLHKNGQIHRDLKAGNILLGEDGSVQIADFGVSAFLATGGDMTRNKVRKTFVGTPCWMAPEVMEQVRGYDFKADMWSFGITAIELATGAAPYHKYPPMKVLMLTLQNDPPTLETGVEDKEMMKKYGKSFRKLISLCLQKDPSKRPTAAELLKCKFFQKAKNREYLIEKLLTRTPNIAQRAKKVRRVPGSSGHLHKTEDGDWEWSDDEMDEKSEEGKAAVSQEKVTFICVKTVSLQDSQPAISDEYSEVPCAVNLVLRLRNSRKELNDIRFEFTPGRDTADGVSQELFSAGLVDGHDVVIVAANLQKIVDDPKALKTLTFKLASGCDGTEIPDEVKLIGFAQLSVS</sequence>
<feature type="binding site" evidence="14">
    <location>
        <position position="105"/>
    </location>
    <ligand>
        <name>ATP</name>
        <dbReference type="ChEBI" id="CHEBI:30616"/>
    </ligand>
</feature>
<feature type="domain" description="Protein kinase" evidence="16">
    <location>
        <begin position="76"/>
        <end position="350"/>
    </location>
</feature>
<dbReference type="CDD" id="cd06610">
    <property type="entry name" value="STKc_OSR1_SPAK"/>
    <property type="match status" value="1"/>
</dbReference>
<evidence type="ECO:0000256" key="9">
    <source>
        <dbReference type="ARBA" id="ARBA00022777"/>
    </source>
</evidence>
<feature type="compositionally biased region" description="Low complexity" evidence="15">
    <location>
        <begin position="51"/>
        <end position="64"/>
    </location>
</feature>
<evidence type="ECO:0000256" key="13">
    <source>
        <dbReference type="ARBA" id="ARBA00048679"/>
    </source>
</evidence>